<organism evidence="2 3">
    <name type="scientific">Orchesella dallaii</name>
    <dbReference type="NCBI Taxonomy" id="48710"/>
    <lineage>
        <taxon>Eukaryota</taxon>
        <taxon>Metazoa</taxon>
        <taxon>Ecdysozoa</taxon>
        <taxon>Arthropoda</taxon>
        <taxon>Hexapoda</taxon>
        <taxon>Collembola</taxon>
        <taxon>Entomobryomorpha</taxon>
        <taxon>Entomobryoidea</taxon>
        <taxon>Orchesellidae</taxon>
        <taxon>Orchesellinae</taxon>
        <taxon>Orchesella</taxon>
    </lineage>
</organism>
<comment type="caution">
    <text evidence="2">The sequence shown here is derived from an EMBL/GenBank/DDBJ whole genome shotgun (WGS) entry which is preliminary data.</text>
</comment>
<proteinExistence type="predicted"/>
<evidence type="ECO:0008006" key="4">
    <source>
        <dbReference type="Google" id="ProtNLM"/>
    </source>
</evidence>
<keyword evidence="1" id="KW-0812">Transmembrane</keyword>
<accession>A0ABP1QSF7</accession>
<feature type="transmembrane region" description="Helical" evidence="1">
    <location>
        <begin position="38"/>
        <end position="66"/>
    </location>
</feature>
<protein>
    <recommendedName>
        <fullName evidence="4">G-protein coupled receptors family 1 profile domain-containing protein</fullName>
    </recommendedName>
</protein>
<evidence type="ECO:0000256" key="1">
    <source>
        <dbReference type="SAM" id="Phobius"/>
    </source>
</evidence>
<sequence length="130" mass="15128">MEIMYILILTYLRAETIYIIFAFNELSSQYILCAKRVALMIFVVWCVGMMSLLIFVFEVSNVVIWYCGRNCYSERDHLCHKASRPSCRKRANAFEKNVETNEKHVKYCVLPLLNKNSMSSTHVTHSTCAN</sequence>
<gene>
    <name evidence="2" type="ORF">ODALV1_LOCUS14591</name>
</gene>
<reference evidence="2 3" key="1">
    <citation type="submission" date="2024-08" db="EMBL/GenBank/DDBJ databases">
        <authorList>
            <person name="Cucini C."/>
            <person name="Frati F."/>
        </authorList>
    </citation>
    <scope>NUCLEOTIDE SEQUENCE [LARGE SCALE GENOMIC DNA]</scope>
</reference>
<dbReference type="EMBL" id="CAXLJM020000046">
    <property type="protein sequence ID" value="CAL8110956.1"/>
    <property type="molecule type" value="Genomic_DNA"/>
</dbReference>
<evidence type="ECO:0000313" key="2">
    <source>
        <dbReference type="EMBL" id="CAL8110956.1"/>
    </source>
</evidence>
<keyword evidence="1" id="KW-1133">Transmembrane helix</keyword>
<feature type="transmembrane region" description="Helical" evidence="1">
    <location>
        <begin position="6"/>
        <end position="26"/>
    </location>
</feature>
<keyword evidence="1" id="KW-0472">Membrane</keyword>
<keyword evidence="3" id="KW-1185">Reference proteome</keyword>
<name>A0ABP1QSF7_9HEXA</name>
<dbReference type="Proteomes" id="UP001642540">
    <property type="component" value="Unassembled WGS sequence"/>
</dbReference>
<evidence type="ECO:0000313" key="3">
    <source>
        <dbReference type="Proteomes" id="UP001642540"/>
    </source>
</evidence>